<keyword evidence="7" id="KW-1015">Disulfide bond</keyword>
<protein>
    <submittedName>
        <fullName evidence="11">Dickkopf-like protein 1</fullName>
    </submittedName>
</protein>
<dbReference type="PANTHER" id="PTHR12113:SF8">
    <property type="entry name" value="DICKKOPF-RELATED PROTEIN 3"/>
    <property type="match status" value="1"/>
</dbReference>
<evidence type="ECO:0000256" key="6">
    <source>
        <dbReference type="ARBA" id="ARBA00022729"/>
    </source>
</evidence>
<evidence type="ECO:0000313" key="10">
    <source>
        <dbReference type="Proteomes" id="UP001190640"/>
    </source>
</evidence>
<keyword evidence="5" id="KW-0879">Wnt signaling pathway</keyword>
<comment type="subcellular location">
    <subcellularLocation>
        <location evidence="1">Secreted</location>
    </subcellularLocation>
</comment>
<evidence type="ECO:0000313" key="11">
    <source>
        <dbReference type="RefSeq" id="XP_054851494.1"/>
    </source>
</evidence>
<dbReference type="GO" id="GO:0039706">
    <property type="term" value="F:co-receptor binding"/>
    <property type="evidence" value="ECO:0007669"/>
    <property type="project" value="TreeGrafter"/>
</dbReference>
<gene>
    <name evidence="11" type="primary">DKKL1</name>
</gene>
<evidence type="ECO:0000259" key="9">
    <source>
        <dbReference type="Pfam" id="PF04706"/>
    </source>
</evidence>
<dbReference type="CTD" id="27120"/>
<dbReference type="InterPro" id="IPR006796">
    <property type="entry name" value="Dickkopf_N"/>
</dbReference>
<evidence type="ECO:0000256" key="2">
    <source>
        <dbReference type="ARBA" id="ARBA00010842"/>
    </source>
</evidence>
<dbReference type="AlphaFoldDB" id="A0AA97LDM8"/>
<dbReference type="GO" id="GO:0090090">
    <property type="term" value="P:negative regulation of canonical Wnt signaling pathway"/>
    <property type="evidence" value="ECO:0007669"/>
    <property type="project" value="TreeGrafter"/>
</dbReference>
<keyword evidence="3" id="KW-0217">Developmental protein</keyword>
<reference evidence="11" key="1">
    <citation type="submission" date="2025-08" db="UniProtKB">
        <authorList>
            <consortium name="RefSeq"/>
        </authorList>
    </citation>
    <scope>IDENTIFICATION</scope>
    <source>
        <tissue evidence="11">Blood</tissue>
    </source>
</reference>
<keyword evidence="6 8" id="KW-0732">Signal</keyword>
<dbReference type="Gene3D" id="2.10.80.10">
    <property type="entry name" value="Lipase, subunit A"/>
    <property type="match status" value="1"/>
</dbReference>
<organism evidence="10 11">
    <name type="scientific">Eublepharis macularius</name>
    <name type="common">Leopard gecko</name>
    <name type="synonym">Cyrtodactylus macularius</name>
    <dbReference type="NCBI Taxonomy" id="481883"/>
    <lineage>
        <taxon>Eukaryota</taxon>
        <taxon>Metazoa</taxon>
        <taxon>Chordata</taxon>
        <taxon>Craniata</taxon>
        <taxon>Vertebrata</taxon>
        <taxon>Euteleostomi</taxon>
        <taxon>Lepidosauria</taxon>
        <taxon>Squamata</taxon>
        <taxon>Bifurcata</taxon>
        <taxon>Gekkota</taxon>
        <taxon>Eublepharidae</taxon>
        <taxon>Eublepharinae</taxon>
        <taxon>Eublepharis</taxon>
    </lineage>
</organism>
<accession>A0AA97LDM8</accession>
<sequence length="357" mass="40107">MLPLVWGLWCLTPLMHGETASAAFLPSSMERIFQDFNSLMERNRGALGKEQFDGTVDISKLPSNYHNEEEKQRKMGNATVYSHHVINKVTNNHTGEMIFSEKVVTSIEEEDTHPEKKEVCVSDSNCQKDQFCFRSLLASQCQQCKAKDMTCQNDGECCLGSLCVWGKCAEGVSQGESGTRCDPNQDKCAQGLCCTTSKAFSFPVCAPYPKEGEACQTPSTTFFRLMVWDNQAAFAKCPCAQGLECRSKRYTISTCEKPEDGVDINSLGELLPIFQPILTNLDKEEAYYDDSRQDGQLAIVSLPKGPYSKEDAGLSEDYDEKRLFPWEEERNDPNQSDFQELEQLANQMGQYFGPGFY</sequence>
<dbReference type="Pfam" id="PF04706">
    <property type="entry name" value="Dickkopf_N"/>
    <property type="match status" value="1"/>
</dbReference>
<dbReference type="GO" id="GO:0005615">
    <property type="term" value="C:extracellular space"/>
    <property type="evidence" value="ECO:0007669"/>
    <property type="project" value="TreeGrafter"/>
</dbReference>
<feature type="signal peptide" evidence="8">
    <location>
        <begin position="1"/>
        <end position="22"/>
    </location>
</feature>
<evidence type="ECO:0000256" key="5">
    <source>
        <dbReference type="ARBA" id="ARBA00022687"/>
    </source>
</evidence>
<evidence type="ECO:0000256" key="8">
    <source>
        <dbReference type="SAM" id="SignalP"/>
    </source>
</evidence>
<dbReference type="Proteomes" id="UP001190640">
    <property type="component" value="Chromosome 12"/>
</dbReference>
<dbReference type="RefSeq" id="XP_054851494.1">
    <property type="nucleotide sequence ID" value="XM_054995519.1"/>
</dbReference>
<dbReference type="GeneID" id="129340623"/>
<evidence type="ECO:0000256" key="1">
    <source>
        <dbReference type="ARBA" id="ARBA00004613"/>
    </source>
</evidence>
<name>A0AA97LDM8_EUBMA</name>
<evidence type="ECO:0000256" key="7">
    <source>
        <dbReference type="ARBA" id="ARBA00023157"/>
    </source>
</evidence>
<keyword evidence="10" id="KW-1185">Reference proteome</keyword>
<evidence type="ECO:0000256" key="3">
    <source>
        <dbReference type="ARBA" id="ARBA00022473"/>
    </source>
</evidence>
<keyword evidence="4" id="KW-0964">Secreted</keyword>
<dbReference type="InterPro" id="IPR039863">
    <property type="entry name" value="DKK1-4"/>
</dbReference>
<feature type="domain" description="Dickkopf N-terminal cysteine-rich" evidence="9">
    <location>
        <begin position="120"/>
        <end position="169"/>
    </location>
</feature>
<dbReference type="KEGG" id="emc:129340623"/>
<dbReference type="PANTHER" id="PTHR12113">
    <property type="entry name" value="DICKKOPF3-LIKE 3"/>
    <property type="match status" value="1"/>
</dbReference>
<dbReference type="GO" id="GO:0048019">
    <property type="term" value="F:receptor antagonist activity"/>
    <property type="evidence" value="ECO:0007669"/>
    <property type="project" value="TreeGrafter"/>
</dbReference>
<evidence type="ECO:0000256" key="4">
    <source>
        <dbReference type="ARBA" id="ARBA00022525"/>
    </source>
</evidence>
<dbReference type="GO" id="GO:0016055">
    <property type="term" value="P:Wnt signaling pathway"/>
    <property type="evidence" value="ECO:0007669"/>
    <property type="project" value="UniProtKB-KW"/>
</dbReference>
<comment type="similarity">
    <text evidence="2">Belongs to the dickkopf family.</text>
</comment>
<feature type="chain" id="PRO_5041734086" evidence="8">
    <location>
        <begin position="23"/>
        <end position="357"/>
    </location>
</feature>
<proteinExistence type="inferred from homology"/>